<evidence type="ECO:0000313" key="1">
    <source>
        <dbReference type="EMBL" id="MED6124252.1"/>
    </source>
</evidence>
<keyword evidence="2" id="KW-1185">Reference proteome</keyword>
<comment type="caution">
    <text evidence="1">The sequence shown here is derived from an EMBL/GenBank/DDBJ whole genome shotgun (WGS) entry which is preliminary data.</text>
</comment>
<protein>
    <submittedName>
        <fullName evidence="1">Uncharacterized protein</fullName>
    </submittedName>
</protein>
<gene>
    <name evidence="1" type="ORF">PIB30_057241</name>
</gene>
<name>A0ABU6RJK7_9FABA</name>
<evidence type="ECO:0000313" key="2">
    <source>
        <dbReference type="Proteomes" id="UP001341840"/>
    </source>
</evidence>
<accession>A0ABU6RJK7</accession>
<dbReference type="Proteomes" id="UP001341840">
    <property type="component" value="Unassembled WGS sequence"/>
</dbReference>
<dbReference type="EMBL" id="JASCZI010030674">
    <property type="protein sequence ID" value="MED6124252.1"/>
    <property type="molecule type" value="Genomic_DNA"/>
</dbReference>
<sequence length="82" mass="8806">MEKAPSPAGESAQPHFPQIQCRFLLISPSIPLHSGWCRASEAVPELVSSPSQSWVQGPRLPFVAVAAPYPCFEAAVHPLSRG</sequence>
<proteinExistence type="predicted"/>
<organism evidence="1 2">
    <name type="scientific">Stylosanthes scabra</name>
    <dbReference type="NCBI Taxonomy" id="79078"/>
    <lineage>
        <taxon>Eukaryota</taxon>
        <taxon>Viridiplantae</taxon>
        <taxon>Streptophyta</taxon>
        <taxon>Embryophyta</taxon>
        <taxon>Tracheophyta</taxon>
        <taxon>Spermatophyta</taxon>
        <taxon>Magnoliopsida</taxon>
        <taxon>eudicotyledons</taxon>
        <taxon>Gunneridae</taxon>
        <taxon>Pentapetalae</taxon>
        <taxon>rosids</taxon>
        <taxon>fabids</taxon>
        <taxon>Fabales</taxon>
        <taxon>Fabaceae</taxon>
        <taxon>Papilionoideae</taxon>
        <taxon>50 kb inversion clade</taxon>
        <taxon>dalbergioids sensu lato</taxon>
        <taxon>Dalbergieae</taxon>
        <taxon>Pterocarpus clade</taxon>
        <taxon>Stylosanthes</taxon>
    </lineage>
</organism>
<reference evidence="1 2" key="1">
    <citation type="journal article" date="2023" name="Plants (Basel)">
        <title>Bridging the Gap: Combining Genomics and Transcriptomics Approaches to Understand Stylosanthes scabra, an Orphan Legume from the Brazilian Caatinga.</title>
        <authorList>
            <person name="Ferreira-Neto J.R.C."/>
            <person name="da Silva M.D."/>
            <person name="Binneck E."/>
            <person name="de Melo N.F."/>
            <person name="da Silva R.H."/>
            <person name="de Melo A.L.T.M."/>
            <person name="Pandolfi V."/>
            <person name="Bustamante F.O."/>
            <person name="Brasileiro-Vidal A.C."/>
            <person name="Benko-Iseppon A.M."/>
        </authorList>
    </citation>
    <scope>NUCLEOTIDE SEQUENCE [LARGE SCALE GENOMIC DNA]</scope>
    <source>
        <tissue evidence="1">Leaves</tissue>
    </source>
</reference>